<dbReference type="InterPro" id="IPR051120">
    <property type="entry name" value="ABC_AA/LPS_Transport"/>
</dbReference>
<keyword evidence="3" id="KW-0067">ATP-binding</keyword>
<gene>
    <name evidence="6" type="ordered locus">TTHA0963</name>
</gene>
<evidence type="ECO:0000313" key="6">
    <source>
        <dbReference type="EMBL" id="BAD70786.1"/>
    </source>
</evidence>
<dbReference type="KEGG" id="ttj:TTHA0963"/>
<keyword evidence="1" id="KW-0813">Transport</keyword>
<feature type="region of interest" description="Disordered" evidence="4">
    <location>
        <begin position="137"/>
        <end position="177"/>
    </location>
</feature>
<protein>
    <submittedName>
        <fullName evidence="6">ABC tranpsorter ATP binding protein related protein</fullName>
    </submittedName>
</protein>
<organism evidence="6 7">
    <name type="scientific">Thermus thermophilus (strain ATCC 27634 / DSM 579 / HB8)</name>
    <dbReference type="NCBI Taxonomy" id="300852"/>
    <lineage>
        <taxon>Bacteria</taxon>
        <taxon>Thermotogati</taxon>
        <taxon>Deinococcota</taxon>
        <taxon>Deinococci</taxon>
        <taxon>Thermales</taxon>
        <taxon>Thermaceae</taxon>
        <taxon>Thermus</taxon>
    </lineage>
</organism>
<keyword evidence="7" id="KW-1185">Reference proteome</keyword>
<dbReference type="PANTHER" id="PTHR45772:SF2">
    <property type="entry name" value="ABC TRANSPORTER ATP-BINDING PROTEIN"/>
    <property type="match status" value="1"/>
</dbReference>
<dbReference type="EMBL" id="AP008226">
    <property type="protein sequence ID" value="BAD70786.1"/>
    <property type="molecule type" value="Genomic_DNA"/>
</dbReference>
<dbReference type="EnsemblBacteria" id="BAD70786">
    <property type="protein sequence ID" value="BAD70786"/>
    <property type="gene ID" value="BAD70786"/>
</dbReference>
<evidence type="ECO:0000256" key="3">
    <source>
        <dbReference type="ARBA" id="ARBA00022840"/>
    </source>
</evidence>
<dbReference type="Gene3D" id="3.40.50.300">
    <property type="entry name" value="P-loop containing nucleotide triphosphate hydrolases"/>
    <property type="match status" value="1"/>
</dbReference>
<reference evidence="6 7" key="1">
    <citation type="submission" date="2004-11" db="EMBL/GenBank/DDBJ databases">
        <title>Complete genome sequence of Thermus thermophilus HB8.</title>
        <authorList>
            <person name="Masui R."/>
            <person name="Kurokawa K."/>
            <person name="Nakagawa N."/>
            <person name="Tokunaga F."/>
            <person name="Koyama Y."/>
            <person name="Shibata T."/>
            <person name="Oshima T."/>
            <person name="Yokoyama S."/>
            <person name="Yasunaga T."/>
            <person name="Kuramitsu S."/>
        </authorList>
    </citation>
    <scope>NUCLEOTIDE SEQUENCE [LARGE SCALE GENOMIC DNA]</scope>
    <source>
        <strain evidence="7">ATCC 27634 / DSM 579 / HB8</strain>
    </source>
</reference>
<dbReference type="PANTHER" id="PTHR45772">
    <property type="entry name" value="CONSERVED COMPONENT OF ABC TRANSPORTER FOR NATURAL AMINO ACIDS-RELATED"/>
    <property type="match status" value="1"/>
</dbReference>
<evidence type="ECO:0000256" key="2">
    <source>
        <dbReference type="ARBA" id="ARBA00022741"/>
    </source>
</evidence>
<evidence type="ECO:0000313" key="7">
    <source>
        <dbReference type="Proteomes" id="UP000000532"/>
    </source>
</evidence>
<evidence type="ECO:0000259" key="5">
    <source>
        <dbReference type="Pfam" id="PF00005"/>
    </source>
</evidence>
<accession>Q5SJP5</accession>
<name>Q5SJP5_THET8</name>
<dbReference type="eggNOG" id="COG0411">
    <property type="taxonomic scope" value="Bacteria"/>
</dbReference>
<dbReference type="InterPro" id="IPR027417">
    <property type="entry name" value="P-loop_NTPase"/>
</dbReference>
<evidence type="ECO:0000256" key="4">
    <source>
        <dbReference type="SAM" id="MobiDB-lite"/>
    </source>
</evidence>
<sequence length="177" mass="19140">MKLLENAALATYARTRAGFLQVLFGLHRKEEARALATALEALRRVGLGELAWERADRLTAGQQRLLELARLLASGAEVLLLDEPGAGLRAGEKRELAKLLLALAREGYSVLLVDHDMDLVMGLADRVVVMNYGESSPSVGPSWPGPASSSWTSLPWASRPSSSRRSSAPWPPSRGRG</sequence>
<dbReference type="SUPFAM" id="SSF52540">
    <property type="entry name" value="P-loop containing nucleoside triphosphate hydrolases"/>
    <property type="match status" value="1"/>
</dbReference>
<dbReference type="GO" id="GO:0005886">
    <property type="term" value="C:plasma membrane"/>
    <property type="evidence" value="ECO:0007669"/>
    <property type="project" value="TreeGrafter"/>
</dbReference>
<dbReference type="AlphaFoldDB" id="Q5SJP5"/>
<keyword evidence="2" id="KW-0547">Nucleotide-binding</keyword>
<dbReference type="GO" id="GO:0005524">
    <property type="term" value="F:ATP binding"/>
    <property type="evidence" value="ECO:0007669"/>
    <property type="project" value="UniProtKB-KW"/>
</dbReference>
<dbReference type="GO" id="GO:0016887">
    <property type="term" value="F:ATP hydrolysis activity"/>
    <property type="evidence" value="ECO:0007669"/>
    <property type="project" value="InterPro"/>
</dbReference>
<dbReference type="InterPro" id="IPR003439">
    <property type="entry name" value="ABC_transporter-like_ATP-bd"/>
</dbReference>
<dbReference type="Pfam" id="PF00005">
    <property type="entry name" value="ABC_tran"/>
    <property type="match status" value="1"/>
</dbReference>
<dbReference type="Proteomes" id="UP000000532">
    <property type="component" value="Chromosome"/>
</dbReference>
<feature type="compositionally biased region" description="Low complexity" evidence="4">
    <location>
        <begin position="137"/>
        <end position="168"/>
    </location>
</feature>
<dbReference type="PhylomeDB" id="Q5SJP5"/>
<feature type="domain" description="ABC transporter" evidence="5">
    <location>
        <begin position="33"/>
        <end position="84"/>
    </location>
</feature>
<dbReference type="HOGENOM" id="CLU_1517240_0_0_0"/>
<proteinExistence type="predicted"/>
<evidence type="ECO:0000256" key="1">
    <source>
        <dbReference type="ARBA" id="ARBA00022448"/>
    </source>
</evidence>